<sequence>MVGKHKQPFRGIRVEVIFQRLQIKAFGQSRCYRTHHTFDKEILIGDVRITLDIGRSAAFTLDLLDGGKAWICAI</sequence>
<dbReference type="EMBL" id="CWQJ01000004">
    <property type="protein sequence ID" value="CSB75651.1"/>
    <property type="molecule type" value="Genomic_DNA"/>
</dbReference>
<dbReference type="AlphaFoldDB" id="A0A655VTA3"/>
<accession>A0A655VTA3</accession>
<dbReference type="Proteomes" id="UP000046067">
    <property type="component" value="Unassembled WGS sequence"/>
</dbReference>
<gene>
    <name evidence="1" type="ORF">ERS013201_00854</name>
</gene>
<name>A0A655VTA3_VIBCL</name>
<reference evidence="1 2" key="1">
    <citation type="submission" date="2015-07" db="EMBL/GenBank/DDBJ databases">
        <authorList>
            <consortium name="Pathogen Informatics"/>
        </authorList>
    </citation>
    <scope>NUCLEOTIDE SEQUENCE [LARGE SCALE GENOMIC DNA]</scope>
    <source>
        <strain evidence="1 2">A325</strain>
    </source>
</reference>
<protein>
    <submittedName>
        <fullName evidence="1">Uncharacterized protein</fullName>
    </submittedName>
</protein>
<proteinExistence type="predicted"/>
<evidence type="ECO:0000313" key="1">
    <source>
        <dbReference type="EMBL" id="CSB75651.1"/>
    </source>
</evidence>
<organism evidence="1 2">
    <name type="scientific">Vibrio cholerae</name>
    <dbReference type="NCBI Taxonomy" id="666"/>
    <lineage>
        <taxon>Bacteria</taxon>
        <taxon>Pseudomonadati</taxon>
        <taxon>Pseudomonadota</taxon>
        <taxon>Gammaproteobacteria</taxon>
        <taxon>Vibrionales</taxon>
        <taxon>Vibrionaceae</taxon>
        <taxon>Vibrio</taxon>
    </lineage>
</organism>
<evidence type="ECO:0000313" key="2">
    <source>
        <dbReference type="Proteomes" id="UP000046067"/>
    </source>
</evidence>